<organism evidence="3 4">
    <name type="scientific">Dillenia turbinata</name>
    <dbReference type="NCBI Taxonomy" id="194707"/>
    <lineage>
        <taxon>Eukaryota</taxon>
        <taxon>Viridiplantae</taxon>
        <taxon>Streptophyta</taxon>
        <taxon>Embryophyta</taxon>
        <taxon>Tracheophyta</taxon>
        <taxon>Spermatophyta</taxon>
        <taxon>Magnoliopsida</taxon>
        <taxon>eudicotyledons</taxon>
        <taxon>Gunneridae</taxon>
        <taxon>Pentapetalae</taxon>
        <taxon>Dilleniales</taxon>
        <taxon>Dilleniaceae</taxon>
        <taxon>Dillenia</taxon>
    </lineage>
</organism>
<dbReference type="FunFam" id="1.25.40.10:FF:000344">
    <property type="entry name" value="Pentatricopeptide repeat-containing protein"/>
    <property type="match status" value="1"/>
</dbReference>
<reference evidence="3 4" key="1">
    <citation type="submission" date="2023-12" db="EMBL/GenBank/DDBJ databases">
        <title>A high-quality genome assembly for Dillenia turbinata (Dilleniales).</title>
        <authorList>
            <person name="Chanderbali A."/>
        </authorList>
    </citation>
    <scope>NUCLEOTIDE SEQUENCE [LARGE SCALE GENOMIC DNA]</scope>
    <source>
        <strain evidence="3">LSX21</strain>
        <tissue evidence="3">Leaf</tissue>
    </source>
</reference>
<dbReference type="Gene3D" id="1.25.40.10">
    <property type="entry name" value="Tetratricopeptide repeat domain"/>
    <property type="match status" value="6"/>
</dbReference>
<dbReference type="InterPro" id="IPR002885">
    <property type="entry name" value="PPR_rpt"/>
</dbReference>
<protein>
    <submittedName>
        <fullName evidence="3">Pentatricopeptide repeat</fullName>
    </submittedName>
</protein>
<dbReference type="PANTHER" id="PTHR47926">
    <property type="entry name" value="PENTATRICOPEPTIDE REPEAT-CONTAINING PROTEIN"/>
    <property type="match status" value="1"/>
</dbReference>
<evidence type="ECO:0000313" key="4">
    <source>
        <dbReference type="Proteomes" id="UP001370490"/>
    </source>
</evidence>
<dbReference type="PROSITE" id="PS51375">
    <property type="entry name" value="PPR"/>
    <property type="match status" value="4"/>
</dbReference>
<dbReference type="GO" id="GO:0003723">
    <property type="term" value="F:RNA binding"/>
    <property type="evidence" value="ECO:0007669"/>
    <property type="project" value="InterPro"/>
</dbReference>
<feature type="repeat" description="PPR" evidence="2">
    <location>
        <begin position="305"/>
        <end position="339"/>
    </location>
</feature>
<feature type="repeat" description="PPR" evidence="2">
    <location>
        <begin position="406"/>
        <end position="440"/>
    </location>
</feature>
<evidence type="ECO:0000256" key="1">
    <source>
        <dbReference type="ARBA" id="ARBA00022737"/>
    </source>
</evidence>
<keyword evidence="4" id="KW-1185">Reference proteome</keyword>
<dbReference type="InterPro" id="IPR011990">
    <property type="entry name" value="TPR-like_helical_dom_sf"/>
</dbReference>
<dbReference type="FunFam" id="1.25.40.10:FF:000436">
    <property type="entry name" value="Pentatricopeptide repeat-containing protein At5g39350 family"/>
    <property type="match status" value="1"/>
</dbReference>
<proteinExistence type="predicted"/>
<feature type="repeat" description="PPR" evidence="2">
    <location>
        <begin position="204"/>
        <end position="238"/>
    </location>
</feature>
<keyword evidence="1" id="KW-0677">Repeat</keyword>
<accession>A0AAN8Z195</accession>
<evidence type="ECO:0000313" key="3">
    <source>
        <dbReference type="EMBL" id="KAK6917058.1"/>
    </source>
</evidence>
<dbReference type="FunFam" id="1.25.40.10:FF:000351">
    <property type="entry name" value="Pentatricopeptide repeat-containing protein"/>
    <property type="match status" value="2"/>
</dbReference>
<dbReference type="Pfam" id="PF13041">
    <property type="entry name" value="PPR_2"/>
    <property type="match status" value="2"/>
</dbReference>
<dbReference type="EMBL" id="JBAMMX010000023">
    <property type="protein sequence ID" value="KAK6917058.1"/>
    <property type="molecule type" value="Genomic_DNA"/>
</dbReference>
<comment type="caution">
    <text evidence="3">The sequence shown here is derived from an EMBL/GenBank/DDBJ whole genome shotgun (WGS) entry which is preliminary data.</text>
</comment>
<dbReference type="Proteomes" id="UP001370490">
    <property type="component" value="Unassembled WGS sequence"/>
</dbReference>
<dbReference type="GO" id="GO:0009451">
    <property type="term" value="P:RNA modification"/>
    <property type="evidence" value="ECO:0007669"/>
    <property type="project" value="InterPro"/>
</dbReference>
<gene>
    <name evidence="3" type="ORF">RJ641_017809</name>
</gene>
<evidence type="ECO:0000256" key="2">
    <source>
        <dbReference type="PROSITE-ProRule" id="PRU00708"/>
    </source>
</evidence>
<name>A0AAN8Z195_9MAGN</name>
<dbReference type="AlphaFoldDB" id="A0AAN8Z195"/>
<dbReference type="NCBIfam" id="TIGR00756">
    <property type="entry name" value="PPR"/>
    <property type="match status" value="3"/>
</dbReference>
<dbReference type="Pfam" id="PF01535">
    <property type="entry name" value="PPR"/>
    <property type="match status" value="6"/>
</dbReference>
<feature type="repeat" description="PPR" evidence="2">
    <location>
        <begin position="507"/>
        <end position="541"/>
    </location>
</feature>
<sequence>MFKFNSRVIVSRSHFFHRSPKLITRSIGFTPKAENDLIHRLISILQSCNDPCLLPQGRQVHAQITLGGYGIDGPIGSKILGMYIFCGSILDAKNIFFRLDLGRCMVWNWMIRGFTLMGWFDFALLFYFKMLSVGTYPDKYTFPYVFKACNSLNAVSLGRWIHNMVSQMGLEMDMYVGSSLVKFYADNDHISDARHVFDKMSEKDVVLWNAMLHGYAKSGDIDIAFELLKEMRFTDIQLNSVAFVSILSLCASEGMLKYGSVIHGLVMKYGLELDPPVANTLLAMYAKCQCLSDTRKLFDMMPQTDLVAWNGMMAGYVQNGLMSEALNLFSEMISSGVKPDSFTFASLLPSVSEAASLKQGKEIHCYIIRSAIHVDVFLNSALIDLYFKCRKVDMASRIFKQSTYIDVVICTAMISGYVLHEMSSDALGIFRLLVHQRMRPTSVTLASVLPACAGLVALKLGKELHGNILKSGHEGSCFVSGALMDMYSKCGRLDLAHQVFRRTSRRDAILWNTMITNCAQNGTPENAIDLFRQMAMVGTNCDCVSISAALSACSNLPAAHYGKEIHGFMVRHAFNSDVFACSALVDFYAKCGSLDFAQRVFNMMPVKNEIRSLMKERGVQKTPGYSWIEINNATHMFVAADKNHTESAQIYHVLKILTFECEEKTMVPSFTIQCTNDL</sequence>
<dbReference type="InterPro" id="IPR046960">
    <property type="entry name" value="PPR_At4g14850-like_plant"/>
</dbReference>